<keyword evidence="1" id="KW-0812">Transmembrane</keyword>
<dbReference type="SUPFAM" id="SSF82649">
    <property type="entry name" value="SufE/NifU"/>
    <property type="match status" value="1"/>
</dbReference>
<evidence type="ECO:0000256" key="1">
    <source>
        <dbReference type="SAM" id="Phobius"/>
    </source>
</evidence>
<organism evidence="3 4">
    <name type="scientific">Candidatus Nasuia deltocephalincola</name>
    <dbReference type="NCBI Taxonomy" id="1160784"/>
    <lineage>
        <taxon>Bacteria</taxon>
        <taxon>Pseudomonadati</taxon>
        <taxon>Pseudomonadota</taxon>
        <taxon>Betaproteobacteria</taxon>
        <taxon>Candidatus Nasuia</taxon>
    </lineage>
</organism>
<dbReference type="Gene3D" id="3.90.1010.10">
    <property type="match status" value="1"/>
</dbReference>
<evidence type="ECO:0000313" key="3">
    <source>
        <dbReference type="EMBL" id="ALP69976.1"/>
    </source>
</evidence>
<feature type="transmembrane region" description="Helical" evidence="1">
    <location>
        <begin position="62"/>
        <end position="80"/>
    </location>
</feature>
<name>A0A0S2UP40_9PROT</name>
<gene>
    <name evidence="3" type="ORF">ASU29_050</name>
</gene>
<sequence>MSYSNKILFFFNIYKNFNYIFFKNFNNSGEGNLGNYYCGDVFSIYLFFYNFNLSVINFKSKIYGCGSALSAIFLGSFYLINKLYYKIPLLKNYYISKKLKLPIIKYHCSILFEEIIHFCLSNYKNNYIINFF</sequence>
<evidence type="ECO:0000313" key="4">
    <source>
        <dbReference type="Proteomes" id="UP000055684"/>
    </source>
</evidence>
<accession>A0A0S2UP40</accession>
<dbReference type="Proteomes" id="UP000055684">
    <property type="component" value="Chromosome"/>
</dbReference>
<reference evidence="3 4" key="2">
    <citation type="journal article" date="2016" name="Genome Announc.">
        <title>Complete Genome Sequences of the Obligate Symbionts 'Candidatus Sulcia muelleri' and 'Ca. Nasuia deltocephalinicola' from the Pestiferous Leafhopper Macrosteles quadripunctulatus (Hemiptera: Cicadellidae).</title>
        <authorList>
            <person name="Bennett G.M."/>
            <person name="Abba S."/>
            <person name="Kube M."/>
            <person name="Marzachi C."/>
        </authorList>
    </citation>
    <scope>NUCLEOTIDE SEQUENCE [LARGE SCALE GENOMIC DNA]</scope>
    <source>
        <strain evidence="3 4">PUNC</strain>
    </source>
</reference>
<feature type="domain" description="NIF system FeS cluster assembly NifU N-terminal" evidence="2">
    <location>
        <begin position="3"/>
        <end position="125"/>
    </location>
</feature>
<dbReference type="AlphaFoldDB" id="A0A0S2UP40"/>
<proteinExistence type="predicted"/>
<dbReference type="GO" id="GO:0016226">
    <property type="term" value="P:iron-sulfur cluster assembly"/>
    <property type="evidence" value="ECO:0007669"/>
    <property type="project" value="InterPro"/>
</dbReference>
<protein>
    <submittedName>
        <fullName evidence="3">Iron-sulfur cluster assembly scaffold protein IscU</fullName>
    </submittedName>
</protein>
<dbReference type="Pfam" id="PF01592">
    <property type="entry name" value="NifU_N"/>
    <property type="match status" value="1"/>
</dbReference>
<evidence type="ECO:0000259" key="2">
    <source>
        <dbReference type="Pfam" id="PF01592"/>
    </source>
</evidence>
<dbReference type="GO" id="GO:0005506">
    <property type="term" value="F:iron ion binding"/>
    <property type="evidence" value="ECO:0007669"/>
    <property type="project" value="InterPro"/>
</dbReference>
<dbReference type="InterPro" id="IPR002871">
    <property type="entry name" value="NIF_FeS_clus_asmbl_NifU_N"/>
</dbReference>
<dbReference type="GO" id="GO:0051536">
    <property type="term" value="F:iron-sulfur cluster binding"/>
    <property type="evidence" value="ECO:0007669"/>
    <property type="project" value="InterPro"/>
</dbReference>
<dbReference type="EMBL" id="CP013211">
    <property type="protein sequence ID" value="ALP69976.1"/>
    <property type="molecule type" value="Genomic_DNA"/>
</dbReference>
<dbReference type="OrthoDB" id="9808097at2"/>
<keyword evidence="1" id="KW-1133">Transmembrane helix</keyword>
<reference evidence="4" key="1">
    <citation type="submission" date="2015-11" db="EMBL/GenBank/DDBJ databases">
        <title>Complete genome sequences of the obligate symbionts Candidatus Sulcia muelleri and Candidatus Nasuia deltocephalinicola from the pestiferous leafhopper, Macrosteles quadripunctulatus (Hemiptera: Cicadellidae).</title>
        <authorList>
            <person name="Bennett G.M."/>
            <person name="Abba S."/>
            <person name="Kube M."/>
            <person name="Marzachi C."/>
        </authorList>
    </citation>
    <scope>NUCLEOTIDE SEQUENCE [LARGE SCALE GENOMIC DNA]</scope>
    <source>
        <strain evidence="4">PUNC</strain>
    </source>
</reference>
<feature type="transmembrane region" description="Helical" evidence="1">
    <location>
        <begin position="33"/>
        <end position="50"/>
    </location>
</feature>
<keyword evidence="1" id="KW-0472">Membrane</keyword>